<gene>
    <name evidence="2" type="ORF">SAMN05216360_101446</name>
</gene>
<feature type="region of interest" description="Disordered" evidence="1">
    <location>
        <begin position="528"/>
        <end position="578"/>
    </location>
</feature>
<feature type="compositionally biased region" description="Low complexity" evidence="1">
    <location>
        <begin position="545"/>
        <end position="567"/>
    </location>
</feature>
<dbReference type="EMBL" id="FNHS01000001">
    <property type="protein sequence ID" value="SDM28834.1"/>
    <property type="molecule type" value="Genomic_DNA"/>
</dbReference>
<dbReference type="OrthoDB" id="7059994at2"/>
<feature type="compositionally biased region" description="Pro residues" evidence="1">
    <location>
        <begin position="529"/>
        <end position="544"/>
    </location>
</feature>
<feature type="compositionally biased region" description="Low complexity" evidence="1">
    <location>
        <begin position="448"/>
        <end position="465"/>
    </location>
</feature>
<dbReference type="Proteomes" id="UP000198704">
    <property type="component" value="Unassembled WGS sequence"/>
</dbReference>
<accession>A0A1G9S090</accession>
<reference evidence="3" key="1">
    <citation type="submission" date="2016-10" db="EMBL/GenBank/DDBJ databases">
        <authorList>
            <person name="Varghese N."/>
            <person name="Submissions S."/>
        </authorList>
    </citation>
    <scope>NUCLEOTIDE SEQUENCE [LARGE SCALE GENOMIC DNA]</scope>
    <source>
        <strain evidence="3">BL47</strain>
    </source>
</reference>
<feature type="compositionally biased region" description="Pro residues" evidence="1">
    <location>
        <begin position="568"/>
        <end position="578"/>
    </location>
</feature>
<name>A0A1G9S090_9HYPH</name>
<dbReference type="AlphaFoldDB" id="A0A1G9S090"/>
<feature type="region of interest" description="Disordered" evidence="1">
    <location>
        <begin position="447"/>
        <end position="494"/>
    </location>
</feature>
<feature type="compositionally biased region" description="Pro residues" evidence="1">
    <location>
        <begin position="480"/>
        <end position="489"/>
    </location>
</feature>
<sequence>MREQDHESAQARALSFVFQVPSDFIAAVGLPKAHTKKLGRATESMLAALAIAADCDNRWISYSRSRDFYAAAGRYEGTDYTYASVLGAVATLIQMGMIEERRSKPGSHLSHGLQSRIRPSDRLIDLIGHAPVSYLGRRSPIVMKGEDGKLLDFQDTAETERLVAEVAEVNAFLAGVHVEVSPDASDSDWRHTRHHIHARKVRDGRETWTCVQLTPTPEVYRVYGRGSWDMHGRWYGWWQNLPKERRAELLINGEFVIEPDFAALHPTLLYALRGHVLQHDPYALRGYERSVGKAVLNRAINAKTIPLAIGSLMEKRHVLKSDGSPEWVYGYKETAHIVEKVLDANPAIRDDIGSDAGVRLMGIDAGMMHRVMKACSVAGIPVLPVHDSVIAPNSKEGQVTAIMSEVLSVTVSELSKMGSDEVSIKNVRYMGGRGRMEVSVGTVLTPKAEPAAPSSGPVASSSEPGLSPSGTEVRFHPVVRPLPPRPGSPRPSVVAPPAEPVAFSPAPVEPPPPPAVVPVPAFLLALRPAPEPEPAPSPEPPPSLAPSRPRPSLAFLARSLPPADAPSDPAPLRPVTYPPRHAPVSLAVVDDGRPEDAPEVLFPPVERKGLLGRLAAQARAMRDPVGAAAADARMAELKALASRQRARAHAS</sequence>
<organism evidence="2 3">
    <name type="scientific">Methylobacterium phyllostachyos</name>
    <dbReference type="NCBI Taxonomy" id="582672"/>
    <lineage>
        <taxon>Bacteria</taxon>
        <taxon>Pseudomonadati</taxon>
        <taxon>Pseudomonadota</taxon>
        <taxon>Alphaproteobacteria</taxon>
        <taxon>Hyphomicrobiales</taxon>
        <taxon>Methylobacteriaceae</taxon>
        <taxon>Methylobacterium</taxon>
    </lineage>
</organism>
<protein>
    <submittedName>
        <fullName evidence="2">Uncharacterized protein</fullName>
    </submittedName>
</protein>
<keyword evidence="3" id="KW-1185">Reference proteome</keyword>
<evidence type="ECO:0000256" key="1">
    <source>
        <dbReference type="SAM" id="MobiDB-lite"/>
    </source>
</evidence>
<dbReference type="RefSeq" id="WP_091712894.1">
    <property type="nucleotide sequence ID" value="NZ_FNHS01000001.1"/>
</dbReference>
<evidence type="ECO:0000313" key="3">
    <source>
        <dbReference type="Proteomes" id="UP000198704"/>
    </source>
</evidence>
<proteinExistence type="predicted"/>
<evidence type="ECO:0000313" key="2">
    <source>
        <dbReference type="EMBL" id="SDM28834.1"/>
    </source>
</evidence>